<sequence length="276" mass="30088">MQRNWLPATLLALFLAVSFAIANPQSNSALITGTATPTIETSAHFVNMDPSDIVNGQIAAVPAITSASSPSDVVDWLIGMDEIFTRVATGGLSSLPPNGFTAVKTMETEIVATPSLLNNALVLKHLLHMLPSLWDIGFWYYPVSQWKREFGCIFNEAVAAAKTAEDSACYDAAVNATSLMIRFTKDQVFWDGEDHGDSVELQGQNKDYLAYLPELVAHLSKREDFTLTETQLRAFMATKMPSKTDGMDMAVAFPVYVDTSIYKAADAAALDRFVCS</sequence>
<evidence type="ECO:0000256" key="1">
    <source>
        <dbReference type="SAM" id="SignalP"/>
    </source>
</evidence>
<keyword evidence="3" id="KW-1185">Reference proteome</keyword>
<dbReference type="EMBL" id="BSXW01000018">
    <property type="protein sequence ID" value="GMF09772.1"/>
    <property type="molecule type" value="Genomic_DNA"/>
</dbReference>
<keyword evidence="1" id="KW-0732">Signal</keyword>
<evidence type="ECO:0000313" key="2">
    <source>
        <dbReference type="EMBL" id="GMF09772.1"/>
    </source>
</evidence>
<protein>
    <submittedName>
        <fullName evidence="2">Unnamed protein product</fullName>
    </submittedName>
</protein>
<comment type="caution">
    <text evidence="2">The sequence shown here is derived from an EMBL/GenBank/DDBJ whole genome shotgun (WGS) entry which is preliminary data.</text>
</comment>
<gene>
    <name evidence="2" type="ORF">Plil01_000064700</name>
</gene>
<feature type="chain" id="PRO_5040768672" evidence="1">
    <location>
        <begin position="23"/>
        <end position="276"/>
    </location>
</feature>
<dbReference type="AlphaFoldDB" id="A0A9W6TAS9"/>
<name>A0A9W6TAS9_9STRA</name>
<reference evidence="2" key="1">
    <citation type="submission" date="2023-04" db="EMBL/GenBank/DDBJ databases">
        <title>Phytophthora lilii NBRC 32176.</title>
        <authorList>
            <person name="Ichikawa N."/>
            <person name="Sato H."/>
            <person name="Tonouchi N."/>
        </authorList>
    </citation>
    <scope>NUCLEOTIDE SEQUENCE</scope>
    <source>
        <strain evidence="2">NBRC 32176</strain>
    </source>
</reference>
<dbReference type="Proteomes" id="UP001165083">
    <property type="component" value="Unassembled WGS sequence"/>
</dbReference>
<organism evidence="2 3">
    <name type="scientific">Phytophthora lilii</name>
    <dbReference type="NCBI Taxonomy" id="2077276"/>
    <lineage>
        <taxon>Eukaryota</taxon>
        <taxon>Sar</taxon>
        <taxon>Stramenopiles</taxon>
        <taxon>Oomycota</taxon>
        <taxon>Peronosporomycetes</taxon>
        <taxon>Peronosporales</taxon>
        <taxon>Peronosporaceae</taxon>
        <taxon>Phytophthora</taxon>
    </lineage>
</organism>
<evidence type="ECO:0000313" key="3">
    <source>
        <dbReference type="Proteomes" id="UP001165083"/>
    </source>
</evidence>
<proteinExistence type="predicted"/>
<accession>A0A9W6TAS9</accession>
<dbReference type="OrthoDB" id="156176at2759"/>
<feature type="signal peptide" evidence="1">
    <location>
        <begin position="1"/>
        <end position="22"/>
    </location>
</feature>